<organism evidence="1 2">
    <name type="scientific">Crateriforma conspicua</name>
    <dbReference type="NCBI Taxonomy" id="2527996"/>
    <lineage>
        <taxon>Bacteria</taxon>
        <taxon>Pseudomonadati</taxon>
        <taxon>Planctomycetota</taxon>
        <taxon>Planctomycetia</taxon>
        <taxon>Planctomycetales</taxon>
        <taxon>Planctomycetaceae</taxon>
        <taxon>Crateriforma</taxon>
    </lineage>
</organism>
<dbReference type="EMBL" id="SJPZ01000002">
    <property type="protein sequence ID" value="TWU62568.1"/>
    <property type="molecule type" value="Genomic_DNA"/>
</dbReference>
<dbReference type="AlphaFoldDB" id="A0A5C6FPJ7"/>
<evidence type="ECO:0000313" key="1">
    <source>
        <dbReference type="EMBL" id="TWU62568.1"/>
    </source>
</evidence>
<gene>
    <name evidence="1" type="ORF">V7x_43030</name>
</gene>
<proteinExistence type="predicted"/>
<dbReference type="Proteomes" id="UP000316476">
    <property type="component" value="Unassembled WGS sequence"/>
</dbReference>
<comment type="caution">
    <text evidence="1">The sequence shown here is derived from an EMBL/GenBank/DDBJ whole genome shotgun (WGS) entry which is preliminary data.</text>
</comment>
<dbReference type="OrthoDB" id="289470at2"/>
<reference evidence="1 2" key="1">
    <citation type="submission" date="2019-02" db="EMBL/GenBank/DDBJ databases">
        <title>Deep-cultivation of Planctomycetes and their phenomic and genomic characterization uncovers novel biology.</title>
        <authorList>
            <person name="Wiegand S."/>
            <person name="Jogler M."/>
            <person name="Boedeker C."/>
            <person name="Pinto D."/>
            <person name="Vollmers J."/>
            <person name="Rivas-Marin E."/>
            <person name="Kohn T."/>
            <person name="Peeters S.H."/>
            <person name="Heuer A."/>
            <person name="Rast P."/>
            <person name="Oberbeckmann S."/>
            <person name="Bunk B."/>
            <person name="Jeske O."/>
            <person name="Meyerdierks A."/>
            <person name="Storesund J.E."/>
            <person name="Kallscheuer N."/>
            <person name="Luecker S."/>
            <person name="Lage O.M."/>
            <person name="Pohl T."/>
            <person name="Merkel B.J."/>
            <person name="Hornburger P."/>
            <person name="Mueller R.-W."/>
            <person name="Bruemmer F."/>
            <person name="Labrenz M."/>
            <person name="Spormann A.M."/>
            <person name="Op Den Camp H."/>
            <person name="Overmann J."/>
            <person name="Amann R."/>
            <person name="Jetten M.S.M."/>
            <person name="Mascher T."/>
            <person name="Medema M.H."/>
            <person name="Devos D.P."/>
            <person name="Kaster A.-K."/>
            <person name="Ovreas L."/>
            <person name="Rohde M."/>
            <person name="Galperin M.Y."/>
            <person name="Jogler C."/>
        </authorList>
    </citation>
    <scope>NUCLEOTIDE SEQUENCE [LARGE SCALE GENOMIC DNA]</scope>
    <source>
        <strain evidence="1 2">V7</strain>
    </source>
</reference>
<name>A0A5C6FPJ7_9PLAN</name>
<dbReference type="RefSeq" id="WP_146415360.1">
    <property type="nucleotide sequence ID" value="NZ_SJPZ01000002.1"/>
</dbReference>
<sequence>MDPQTTWNSLLDAWLYRHWLDVSELAESLLGWLSKKGFPPNTMGTQQLGPERNRAVAIAACQYAAAQANAVLSSPNQIPAEVPFTLTCATCNNEGPDTYAEAIDEGWTCIVYYPAGQSENFLGECPVCRERDGEA</sequence>
<evidence type="ECO:0000313" key="2">
    <source>
        <dbReference type="Proteomes" id="UP000316476"/>
    </source>
</evidence>
<accession>A0A5C6FPJ7</accession>
<protein>
    <submittedName>
        <fullName evidence="1">Uncharacterized protein</fullName>
    </submittedName>
</protein>